<protein>
    <submittedName>
        <fullName evidence="1">Uncharacterized protein</fullName>
    </submittedName>
</protein>
<evidence type="ECO:0000313" key="1">
    <source>
        <dbReference type="EMBL" id="GMI52253.1"/>
    </source>
</evidence>
<dbReference type="Proteomes" id="UP001165060">
    <property type="component" value="Unassembled WGS sequence"/>
</dbReference>
<sequence length="170" mass="18883">MAEAATAMWLADTTASSAAMPWKSFTPTAELEPEEEYYCVATWGVMSLTAAPAFWSKTAQISVAALPPGQCVGESRAVRVAWPFRFIAETLTVWHDRKHSRAFYSADAHRQGMQALRGRVEFRAHRVWVKATDLPRPGDSGGTRALWARVKRGEFRKVGAPEEDERDDGA</sequence>
<reference evidence="1 2" key="1">
    <citation type="journal article" date="2023" name="Commun. Biol.">
        <title>Genome analysis of Parmales, the sister group of diatoms, reveals the evolutionary specialization of diatoms from phago-mixotrophs to photoautotrophs.</title>
        <authorList>
            <person name="Ban H."/>
            <person name="Sato S."/>
            <person name="Yoshikawa S."/>
            <person name="Yamada K."/>
            <person name="Nakamura Y."/>
            <person name="Ichinomiya M."/>
            <person name="Sato N."/>
            <person name="Blanc-Mathieu R."/>
            <person name="Endo H."/>
            <person name="Kuwata A."/>
            <person name="Ogata H."/>
        </authorList>
    </citation>
    <scope>NUCLEOTIDE SEQUENCE [LARGE SCALE GENOMIC DNA]</scope>
</reference>
<gene>
    <name evidence="1" type="ORF">TeGR_g8665</name>
</gene>
<proteinExistence type="predicted"/>
<comment type="caution">
    <text evidence="1">The sequence shown here is derived from an EMBL/GenBank/DDBJ whole genome shotgun (WGS) entry which is preliminary data.</text>
</comment>
<evidence type="ECO:0000313" key="2">
    <source>
        <dbReference type="Proteomes" id="UP001165060"/>
    </source>
</evidence>
<dbReference type="EMBL" id="BRYB01006581">
    <property type="protein sequence ID" value="GMI52253.1"/>
    <property type="molecule type" value="Genomic_DNA"/>
</dbReference>
<organism evidence="1 2">
    <name type="scientific">Tetraparma gracilis</name>
    <dbReference type="NCBI Taxonomy" id="2962635"/>
    <lineage>
        <taxon>Eukaryota</taxon>
        <taxon>Sar</taxon>
        <taxon>Stramenopiles</taxon>
        <taxon>Ochrophyta</taxon>
        <taxon>Bolidophyceae</taxon>
        <taxon>Parmales</taxon>
        <taxon>Triparmaceae</taxon>
        <taxon>Tetraparma</taxon>
    </lineage>
</organism>
<name>A0ABQ6NAN0_9STRA</name>
<keyword evidence="2" id="KW-1185">Reference proteome</keyword>
<accession>A0ABQ6NAN0</accession>